<evidence type="ECO:0000313" key="2">
    <source>
        <dbReference type="Proteomes" id="UP001159329"/>
    </source>
</evidence>
<organism evidence="1 2">
    <name type="scientific">Acinetobacter courvalinii</name>
    <dbReference type="NCBI Taxonomy" id="280147"/>
    <lineage>
        <taxon>Bacteria</taxon>
        <taxon>Pseudomonadati</taxon>
        <taxon>Pseudomonadota</taxon>
        <taxon>Gammaproteobacteria</taxon>
        <taxon>Moraxellales</taxon>
        <taxon>Moraxellaceae</taxon>
        <taxon>Acinetobacter</taxon>
    </lineage>
</organism>
<dbReference type="RefSeq" id="WP_279694784.1">
    <property type="nucleotide sequence ID" value="NZ_JAOEEO010000001.1"/>
</dbReference>
<comment type="caution">
    <text evidence="1">The sequence shown here is derived from an EMBL/GenBank/DDBJ whole genome shotgun (WGS) entry which is preliminary data.</text>
</comment>
<dbReference type="EMBL" id="JAOEEO010000001">
    <property type="protein sequence ID" value="MDH0563244.1"/>
    <property type="molecule type" value="Genomic_DNA"/>
</dbReference>
<dbReference type="Pfam" id="PF05488">
    <property type="entry name" value="PAAR_motif"/>
    <property type="match status" value="1"/>
</dbReference>
<evidence type="ECO:0000313" key="1">
    <source>
        <dbReference type="EMBL" id="MDH0563244.1"/>
    </source>
</evidence>
<sequence>MPTRYIVVGCPTTGGGKVITGNPNFSINGQAIACIGDEATCPKHSCVSIIITGDATTQLGGRSVARIHDSLSCGCKLLQLENASS</sequence>
<name>A0AA42L9L2_9GAMM</name>
<proteinExistence type="predicted"/>
<accession>A0AA42L9L2</accession>
<dbReference type="CDD" id="cd14744">
    <property type="entry name" value="PAAR_CT_2"/>
    <property type="match status" value="1"/>
</dbReference>
<protein>
    <submittedName>
        <fullName evidence="1">PAAR domain-containing protein</fullName>
    </submittedName>
</protein>
<dbReference type="AlphaFoldDB" id="A0AA42L9L2"/>
<gene>
    <name evidence="1" type="ORF">N7644_06020</name>
</gene>
<dbReference type="Gene3D" id="2.60.200.60">
    <property type="match status" value="1"/>
</dbReference>
<dbReference type="Proteomes" id="UP001159329">
    <property type="component" value="Unassembled WGS sequence"/>
</dbReference>
<dbReference type="InterPro" id="IPR008727">
    <property type="entry name" value="PAAR_motif"/>
</dbReference>
<reference evidence="1" key="1">
    <citation type="submission" date="2022-09" db="EMBL/GenBank/DDBJ databases">
        <title>Intensive care unit water sources are persistently colonized with multi-drug resistant bacteria and are the site of extensive horizontal gene transfer of antibiotic resistance genes.</title>
        <authorList>
            <person name="Diorio-Toth L."/>
        </authorList>
    </citation>
    <scope>NUCLEOTIDE SEQUENCE</scope>
    <source>
        <strain evidence="1">GD04005</strain>
    </source>
</reference>